<dbReference type="AlphaFoldDB" id="A0A9P4LW93"/>
<dbReference type="EMBL" id="ML978757">
    <property type="protein sequence ID" value="KAF2083788.1"/>
    <property type="molecule type" value="Genomic_DNA"/>
</dbReference>
<protein>
    <submittedName>
        <fullName evidence="2">Uncharacterized protein</fullName>
    </submittedName>
</protein>
<evidence type="ECO:0000256" key="1">
    <source>
        <dbReference type="SAM" id="MobiDB-lite"/>
    </source>
</evidence>
<evidence type="ECO:0000313" key="3">
    <source>
        <dbReference type="Proteomes" id="UP000799776"/>
    </source>
</evidence>
<feature type="compositionally biased region" description="Basic and acidic residues" evidence="1">
    <location>
        <begin position="127"/>
        <end position="140"/>
    </location>
</feature>
<proteinExistence type="predicted"/>
<sequence length="419" mass="47760">MAPLLNSAEPSVGDDAHKHSTSDPSSRSSTPQDTTGPLGVKRKVDENPDKQGEENSSPNPFRDQELLPLEMSFGEGLPKAHHLAHLGILKTRFTRLAARRSPLARKVFQQIRIIQASIAATRSAPKALDRDDANQHRPAVDDLDEELPTKRRRIQNEPVEPVAEEDWPDNPKKQKIYPPTHLLGLPQELRDMILEPLLNLEGNHLHINPVHPVMGLPAPPRPRFETQILRVCRQLRDEGNGIVYGKTTAVVEPITYTHYWNKTPRSNKFVLYPEDYNERNFDHERMWFTGKQNRSVICDDKKVPIWFPIANAPMLKSVCVEPSYWRYMFFGTPLPGPRGDENSRAPYLENGLVHWPNPFVDFADENGYLRPRVSWTDLNDELHIRAVGKVADCSIGPDIRAPYDVDTSFATNKTWRQHA</sequence>
<feature type="region of interest" description="Disordered" evidence="1">
    <location>
        <begin position="1"/>
        <end position="64"/>
    </location>
</feature>
<accession>A0A9P4LW93</accession>
<reference evidence="2" key="1">
    <citation type="journal article" date="2020" name="Stud. Mycol.">
        <title>101 Dothideomycetes genomes: a test case for predicting lifestyles and emergence of pathogens.</title>
        <authorList>
            <person name="Haridas S."/>
            <person name="Albert R."/>
            <person name="Binder M."/>
            <person name="Bloem J."/>
            <person name="Labutti K."/>
            <person name="Salamov A."/>
            <person name="Andreopoulos B."/>
            <person name="Baker S."/>
            <person name="Barry K."/>
            <person name="Bills G."/>
            <person name="Bluhm B."/>
            <person name="Cannon C."/>
            <person name="Castanera R."/>
            <person name="Culley D."/>
            <person name="Daum C."/>
            <person name="Ezra D."/>
            <person name="Gonzalez J."/>
            <person name="Henrissat B."/>
            <person name="Kuo A."/>
            <person name="Liang C."/>
            <person name="Lipzen A."/>
            <person name="Lutzoni F."/>
            <person name="Magnuson J."/>
            <person name="Mondo S."/>
            <person name="Nolan M."/>
            <person name="Ohm R."/>
            <person name="Pangilinan J."/>
            <person name="Park H.-J."/>
            <person name="Ramirez L."/>
            <person name="Alfaro M."/>
            <person name="Sun H."/>
            <person name="Tritt A."/>
            <person name="Yoshinaga Y."/>
            <person name="Zwiers L.-H."/>
            <person name="Turgeon B."/>
            <person name="Goodwin S."/>
            <person name="Spatafora J."/>
            <person name="Crous P."/>
            <person name="Grigoriev I."/>
        </authorList>
    </citation>
    <scope>NUCLEOTIDE SEQUENCE</scope>
    <source>
        <strain evidence="2">CBS 121410</strain>
    </source>
</reference>
<name>A0A9P4LW93_9PEZI</name>
<dbReference type="Proteomes" id="UP000799776">
    <property type="component" value="Unassembled WGS sequence"/>
</dbReference>
<evidence type="ECO:0000313" key="2">
    <source>
        <dbReference type="EMBL" id="KAF2083788.1"/>
    </source>
</evidence>
<comment type="caution">
    <text evidence="2">The sequence shown here is derived from an EMBL/GenBank/DDBJ whole genome shotgun (WGS) entry which is preliminary data.</text>
</comment>
<organism evidence="2 3">
    <name type="scientific">Saccharata proteae CBS 121410</name>
    <dbReference type="NCBI Taxonomy" id="1314787"/>
    <lineage>
        <taxon>Eukaryota</taxon>
        <taxon>Fungi</taxon>
        <taxon>Dikarya</taxon>
        <taxon>Ascomycota</taxon>
        <taxon>Pezizomycotina</taxon>
        <taxon>Dothideomycetes</taxon>
        <taxon>Dothideomycetes incertae sedis</taxon>
        <taxon>Botryosphaeriales</taxon>
        <taxon>Saccharataceae</taxon>
        <taxon>Saccharata</taxon>
    </lineage>
</organism>
<feature type="compositionally biased region" description="Basic and acidic residues" evidence="1">
    <location>
        <begin position="42"/>
        <end position="53"/>
    </location>
</feature>
<dbReference type="OrthoDB" id="62952at2759"/>
<gene>
    <name evidence="2" type="ORF">K490DRAFT_60159</name>
</gene>
<feature type="compositionally biased region" description="Low complexity" evidence="1">
    <location>
        <begin position="22"/>
        <end position="35"/>
    </location>
</feature>
<keyword evidence="3" id="KW-1185">Reference proteome</keyword>
<feature type="region of interest" description="Disordered" evidence="1">
    <location>
        <begin position="121"/>
        <end position="179"/>
    </location>
</feature>